<evidence type="ECO:0000259" key="13">
    <source>
        <dbReference type="PROSITE" id="PS50929"/>
    </source>
</evidence>
<feature type="transmembrane region" description="Helical" evidence="11">
    <location>
        <begin position="191"/>
        <end position="223"/>
    </location>
</feature>
<feature type="transmembrane region" description="Helical" evidence="11">
    <location>
        <begin position="39"/>
        <end position="58"/>
    </location>
</feature>
<gene>
    <name evidence="14" type="ORF">Z043_109090</name>
</gene>
<evidence type="ECO:0000256" key="4">
    <source>
        <dbReference type="ARBA" id="ARBA00022692"/>
    </source>
</evidence>
<evidence type="ECO:0000256" key="9">
    <source>
        <dbReference type="ARBA" id="ARBA00022989"/>
    </source>
</evidence>
<evidence type="ECO:0000313" key="14">
    <source>
        <dbReference type="EMBL" id="KPP71954.1"/>
    </source>
</evidence>
<organism evidence="14 15">
    <name type="scientific">Scleropages formosus</name>
    <name type="common">Asian bonytongue</name>
    <name type="synonym">Osteoglossum formosum</name>
    <dbReference type="NCBI Taxonomy" id="113540"/>
    <lineage>
        <taxon>Eukaryota</taxon>
        <taxon>Metazoa</taxon>
        <taxon>Chordata</taxon>
        <taxon>Craniata</taxon>
        <taxon>Vertebrata</taxon>
        <taxon>Euteleostomi</taxon>
        <taxon>Actinopterygii</taxon>
        <taxon>Neopterygii</taxon>
        <taxon>Teleostei</taxon>
        <taxon>Osteoglossocephala</taxon>
        <taxon>Osteoglossomorpha</taxon>
        <taxon>Osteoglossiformes</taxon>
        <taxon>Osteoglossidae</taxon>
        <taxon>Scleropages</taxon>
    </lineage>
</organism>
<feature type="transmembrane region" description="Helical" evidence="11">
    <location>
        <begin position="7"/>
        <end position="27"/>
    </location>
</feature>
<keyword evidence="3" id="KW-0813">Transport</keyword>
<sequence>MLGGGVGVYVQILCCDLALWGTLWGWVYLLGSPSDGGLAWLWALGILRWAFLHMASIASSGGMVVRRWVATQCLLWPIFRSSQVMLQPGALSYPIPGPAGVALITVSGIAACLFWELTFPEAQTADSVKEKKKQEAKALFLRVVRYSRPDILHLGTAFLFLSLAVICETFIPYATGKVIDILGSQYEQSKFLSAIGLMSILSLGSAVCSGVRGGMFMCSLARLNRRMRHMLFRNLVQQEIGFFEETKPGDLASRLESDTNLMGMSVAMNVNVLLRSTVKTAGMLVLMVGISWQLTLLTCVEMPLLAALQNCYNTFYQALSQQLQDCKAQAKELAGSAVGQVRTVRGCGAESAEIRRYEETLSEMHRIQSSKGIASAIHLLLRRGAIFHFTVCPFTAVKPPLTLASPQMVTIAVKVGMLFYGRQLIMLNHLTNGGLLAFVLYQKDMVTNMKSLVYVFGTMLNSVGAAAKVFKYLDRKPLQKEAGSLEPAHLEGRVELRDVTFSYPSQPDKPALKGVSLTLRPGKVTALVGPSGGGKSSCISLLERFYESQQGEVLLDGRPLHHYQHSYLHRKVSIVSQNPVLFSGSVSDNIRYGLKDCSMERVVVAAVKAHAHDFICKLEDGYDTDVGECGGQLSVGQKQCIAIARALVRDPRVLILDEATSCMDAGTLQAMQELLSGTASQTVLVVAHHLQTVENADHIVFLEGGVVVEQGTDKELMARRGRYRRLKEKLFDEQASGDS</sequence>
<dbReference type="GO" id="GO:0015421">
    <property type="term" value="F:ABC-type oligopeptide transporter activity"/>
    <property type="evidence" value="ECO:0007669"/>
    <property type="project" value="TreeGrafter"/>
</dbReference>
<dbReference type="EMBL" id="JARO02002764">
    <property type="protein sequence ID" value="KPP71954.1"/>
    <property type="molecule type" value="Genomic_DNA"/>
</dbReference>
<keyword evidence="8" id="KW-1278">Translocase</keyword>
<keyword evidence="6" id="KW-0067">ATP-binding</keyword>
<feature type="domain" description="ABC transmembrane type-1" evidence="13">
    <location>
        <begin position="157"/>
        <end position="377"/>
    </location>
</feature>
<dbReference type="PANTHER" id="PTHR43394:SF14">
    <property type="entry name" value="TRANSPORTER 2, ATP BINDING CASSETTE SUBFAMILY B"/>
    <property type="match status" value="1"/>
</dbReference>
<dbReference type="GO" id="GO:0016887">
    <property type="term" value="F:ATP hydrolysis activity"/>
    <property type="evidence" value="ECO:0007669"/>
    <property type="project" value="InterPro"/>
</dbReference>
<evidence type="ECO:0000256" key="3">
    <source>
        <dbReference type="ARBA" id="ARBA00022448"/>
    </source>
</evidence>
<evidence type="ECO:0000313" key="15">
    <source>
        <dbReference type="Proteomes" id="UP000034805"/>
    </source>
</evidence>
<dbReference type="Pfam" id="PF00005">
    <property type="entry name" value="ABC_tran"/>
    <property type="match status" value="1"/>
</dbReference>
<dbReference type="SUPFAM" id="SSF52540">
    <property type="entry name" value="P-loop containing nucleoside triphosphate hydrolases"/>
    <property type="match status" value="1"/>
</dbReference>
<evidence type="ECO:0000256" key="2">
    <source>
        <dbReference type="ARBA" id="ARBA00006493"/>
    </source>
</evidence>
<dbReference type="PROSITE" id="PS50893">
    <property type="entry name" value="ABC_TRANSPORTER_2"/>
    <property type="match status" value="1"/>
</dbReference>
<reference evidence="14 15" key="1">
    <citation type="submission" date="2015-08" db="EMBL/GenBank/DDBJ databases">
        <title>The genome of the Asian arowana (Scleropages formosus).</title>
        <authorList>
            <person name="Tan M.H."/>
            <person name="Gan H.M."/>
            <person name="Croft L.J."/>
            <person name="Austin C.M."/>
        </authorList>
    </citation>
    <scope>NUCLEOTIDE SEQUENCE [LARGE SCALE GENOMIC DNA]</scope>
    <source>
        <strain evidence="14">Aro1</strain>
    </source>
</reference>
<dbReference type="STRING" id="113540.ENSSFOP00015047974"/>
<dbReference type="SUPFAM" id="SSF90123">
    <property type="entry name" value="ABC transporter transmembrane region"/>
    <property type="match status" value="1"/>
</dbReference>
<evidence type="ECO:0000256" key="10">
    <source>
        <dbReference type="ARBA" id="ARBA00023136"/>
    </source>
</evidence>
<evidence type="ECO:0008006" key="16">
    <source>
        <dbReference type="Google" id="ProtNLM"/>
    </source>
</evidence>
<proteinExistence type="inferred from homology"/>
<dbReference type="AlphaFoldDB" id="A0A0P7UQR5"/>
<dbReference type="Gene3D" id="1.20.1560.10">
    <property type="entry name" value="ABC transporter type 1, transmembrane domain"/>
    <property type="match status" value="2"/>
</dbReference>
<evidence type="ECO:0000256" key="11">
    <source>
        <dbReference type="SAM" id="Phobius"/>
    </source>
</evidence>
<evidence type="ECO:0000256" key="5">
    <source>
        <dbReference type="ARBA" id="ARBA00022741"/>
    </source>
</evidence>
<evidence type="ECO:0000256" key="6">
    <source>
        <dbReference type="ARBA" id="ARBA00022840"/>
    </source>
</evidence>
<dbReference type="PANTHER" id="PTHR43394">
    <property type="entry name" value="ATP-DEPENDENT PERMEASE MDL1, MITOCHONDRIAL"/>
    <property type="match status" value="1"/>
</dbReference>
<evidence type="ECO:0000256" key="1">
    <source>
        <dbReference type="ARBA" id="ARBA00004127"/>
    </source>
</evidence>
<protein>
    <recommendedName>
        <fullName evidence="16">Antigen peptide transporter 2-like</fullName>
    </recommendedName>
</protein>
<dbReference type="GO" id="GO:0005524">
    <property type="term" value="F:ATP binding"/>
    <property type="evidence" value="ECO:0007669"/>
    <property type="project" value="UniProtKB-KW"/>
</dbReference>
<dbReference type="InterPro" id="IPR027417">
    <property type="entry name" value="P-loop_NTPase"/>
</dbReference>
<keyword evidence="10 11" id="KW-0472">Membrane</keyword>
<dbReference type="InterPro" id="IPR036640">
    <property type="entry name" value="ABC1_TM_sf"/>
</dbReference>
<dbReference type="SMART" id="SM00382">
    <property type="entry name" value="AAA"/>
    <property type="match status" value="1"/>
</dbReference>
<feature type="domain" description="ABC transporter" evidence="12">
    <location>
        <begin position="494"/>
        <end position="729"/>
    </location>
</feature>
<dbReference type="InterPro" id="IPR011527">
    <property type="entry name" value="ABC1_TM_dom"/>
</dbReference>
<dbReference type="Pfam" id="PF00664">
    <property type="entry name" value="ABC_membrane"/>
    <property type="match status" value="1"/>
</dbReference>
<keyword evidence="7" id="KW-0571">Peptide transport</keyword>
<keyword evidence="9 11" id="KW-1133">Transmembrane helix</keyword>
<accession>A0A0P7UQR5</accession>
<keyword evidence="7" id="KW-0653">Protein transport</keyword>
<comment type="caution">
    <text evidence="14">The sequence shown here is derived from an EMBL/GenBank/DDBJ whole genome shotgun (WGS) entry which is preliminary data.</text>
</comment>
<dbReference type="InterPro" id="IPR039421">
    <property type="entry name" value="Type_1_exporter"/>
</dbReference>
<dbReference type="InterPro" id="IPR003439">
    <property type="entry name" value="ABC_transporter-like_ATP-bd"/>
</dbReference>
<name>A0A0P7UQR5_SCLFO</name>
<dbReference type="InterPro" id="IPR003593">
    <property type="entry name" value="AAA+_ATPase"/>
</dbReference>
<dbReference type="Gene3D" id="3.40.50.300">
    <property type="entry name" value="P-loop containing nucleotide triphosphate hydrolases"/>
    <property type="match status" value="1"/>
</dbReference>
<dbReference type="Proteomes" id="UP000034805">
    <property type="component" value="Unassembled WGS sequence"/>
</dbReference>
<dbReference type="InterPro" id="IPR017871">
    <property type="entry name" value="ABC_transporter-like_CS"/>
</dbReference>
<dbReference type="PROSITE" id="PS50929">
    <property type="entry name" value="ABC_TM1F"/>
    <property type="match status" value="1"/>
</dbReference>
<evidence type="ECO:0000256" key="7">
    <source>
        <dbReference type="ARBA" id="ARBA00022856"/>
    </source>
</evidence>
<keyword evidence="4 11" id="KW-0812">Transmembrane</keyword>
<dbReference type="FunFam" id="3.40.50.300:FF:000140">
    <property type="entry name" value="Lipid A export ATP-binding/permease protein MsbA"/>
    <property type="match status" value="1"/>
</dbReference>
<keyword evidence="5" id="KW-0547">Nucleotide-binding</keyword>
<evidence type="ECO:0000256" key="8">
    <source>
        <dbReference type="ARBA" id="ARBA00022967"/>
    </source>
</evidence>
<comment type="subcellular location">
    <subcellularLocation>
        <location evidence="1">Endomembrane system</location>
        <topology evidence="1">Multi-pass membrane protein</topology>
    </subcellularLocation>
</comment>
<comment type="similarity">
    <text evidence="2">Belongs to the ABC transporter superfamily. ABCB family. MHC peptide exporter (TC 3.A.1.209) subfamily.</text>
</comment>
<evidence type="ECO:0000259" key="12">
    <source>
        <dbReference type="PROSITE" id="PS50893"/>
    </source>
</evidence>
<dbReference type="GO" id="GO:0016020">
    <property type="term" value="C:membrane"/>
    <property type="evidence" value="ECO:0007669"/>
    <property type="project" value="InterPro"/>
</dbReference>
<feature type="transmembrane region" description="Helical" evidence="11">
    <location>
        <begin position="151"/>
        <end position="171"/>
    </location>
</feature>
<dbReference type="GO" id="GO:0012505">
    <property type="term" value="C:endomembrane system"/>
    <property type="evidence" value="ECO:0007669"/>
    <property type="project" value="UniProtKB-SubCell"/>
</dbReference>
<dbReference type="PROSITE" id="PS00211">
    <property type="entry name" value="ABC_TRANSPORTER_1"/>
    <property type="match status" value="1"/>
</dbReference>